<dbReference type="InterPro" id="IPR057244">
    <property type="entry name" value="GAIN_B"/>
</dbReference>
<evidence type="ECO:0008006" key="11">
    <source>
        <dbReference type="Google" id="ProtNLM"/>
    </source>
</evidence>
<feature type="transmembrane region" description="Helical" evidence="6">
    <location>
        <begin position="134"/>
        <end position="158"/>
    </location>
</feature>
<dbReference type="HOGENOM" id="CLU_002753_3_4_1"/>
<feature type="domain" description="GAIN-B" evidence="7">
    <location>
        <begin position="1"/>
        <end position="32"/>
    </location>
</feature>
<proteinExistence type="predicted"/>
<dbReference type="InParanoid" id="E9HDG4"/>
<keyword evidence="10" id="KW-1185">Reference proteome</keyword>
<dbReference type="Pfam" id="PF00002">
    <property type="entry name" value="7tm_2"/>
    <property type="match status" value="1"/>
</dbReference>
<accession>E9HDG4</accession>
<dbReference type="PROSITE" id="PS50261">
    <property type="entry name" value="G_PROTEIN_RECEP_F2_4"/>
    <property type="match status" value="1"/>
</dbReference>
<dbReference type="STRING" id="6669.E9HDG4"/>
<dbReference type="KEGG" id="dpx:DAPPUDRAFT_35643"/>
<feature type="non-terminal residue" evidence="9">
    <location>
        <position position="160"/>
    </location>
</feature>
<evidence type="ECO:0000256" key="2">
    <source>
        <dbReference type="ARBA" id="ARBA00022692"/>
    </source>
</evidence>
<name>E9HDG4_DAPPU</name>
<dbReference type="PANTHER" id="PTHR12011:SF471">
    <property type="entry name" value="G-PROTEIN COUPLED RECEPTORS FAMILY 2 PROFILE 2 DOMAIN-CONTAINING PROTEIN"/>
    <property type="match status" value="1"/>
</dbReference>
<keyword evidence="2 6" id="KW-0812">Transmembrane</keyword>
<dbReference type="OMA" id="WNTHINA"/>
<keyword evidence="5" id="KW-1015">Disulfide bond</keyword>
<dbReference type="eggNOG" id="KOG4193">
    <property type="taxonomic scope" value="Eukaryota"/>
</dbReference>
<sequence>GCSLMSTNRTHTLCKCFHLTGFSTLMDFHDYAGESRPLEITSIVCSMASAISLAITFTVLTILRSIKTDRTIITQHLCIFLMISHILALTTLENIINFYYYQVTCAAMGATLHFCLLVSFMWMGIEGVRLCRMVIYVFNLYNWTLYYILAANIVPFIIVG</sequence>
<dbReference type="AlphaFoldDB" id="E9HDG4"/>
<feature type="transmembrane region" description="Helical" evidence="6">
    <location>
        <begin position="72"/>
        <end position="92"/>
    </location>
</feature>
<feature type="domain" description="G-protein coupled receptors family 2 profile 2" evidence="8">
    <location>
        <begin position="38"/>
        <end position="160"/>
    </location>
</feature>
<dbReference type="OrthoDB" id="6359515at2759"/>
<reference evidence="9 10" key="1">
    <citation type="journal article" date="2011" name="Science">
        <title>The ecoresponsive genome of Daphnia pulex.</title>
        <authorList>
            <person name="Colbourne J.K."/>
            <person name="Pfrender M.E."/>
            <person name="Gilbert D."/>
            <person name="Thomas W.K."/>
            <person name="Tucker A."/>
            <person name="Oakley T.H."/>
            <person name="Tokishita S."/>
            <person name="Aerts A."/>
            <person name="Arnold G.J."/>
            <person name="Basu M.K."/>
            <person name="Bauer D.J."/>
            <person name="Caceres C.E."/>
            <person name="Carmel L."/>
            <person name="Casola C."/>
            <person name="Choi J.H."/>
            <person name="Detter J.C."/>
            <person name="Dong Q."/>
            <person name="Dusheyko S."/>
            <person name="Eads B.D."/>
            <person name="Frohlich T."/>
            <person name="Geiler-Samerotte K.A."/>
            <person name="Gerlach D."/>
            <person name="Hatcher P."/>
            <person name="Jogdeo S."/>
            <person name="Krijgsveld J."/>
            <person name="Kriventseva E.V."/>
            <person name="Kultz D."/>
            <person name="Laforsch C."/>
            <person name="Lindquist E."/>
            <person name="Lopez J."/>
            <person name="Manak J.R."/>
            <person name="Muller J."/>
            <person name="Pangilinan J."/>
            <person name="Patwardhan R.P."/>
            <person name="Pitluck S."/>
            <person name="Pritham E.J."/>
            <person name="Rechtsteiner A."/>
            <person name="Rho M."/>
            <person name="Rogozin I.B."/>
            <person name="Sakarya O."/>
            <person name="Salamov A."/>
            <person name="Schaack S."/>
            <person name="Shapiro H."/>
            <person name="Shiga Y."/>
            <person name="Skalitzky C."/>
            <person name="Smith Z."/>
            <person name="Souvorov A."/>
            <person name="Sung W."/>
            <person name="Tang Z."/>
            <person name="Tsuchiya D."/>
            <person name="Tu H."/>
            <person name="Vos H."/>
            <person name="Wang M."/>
            <person name="Wolf Y.I."/>
            <person name="Yamagata H."/>
            <person name="Yamada T."/>
            <person name="Ye Y."/>
            <person name="Shaw J.R."/>
            <person name="Andrews J."/>
            <person name="Crease T.J."/>
            <person name="Tang H."/>
            <person name="Lucas S.M."/>
            <person name="Robertson H.M."/>
            <person name="Bork P."/>
            <person name="Koonin E.V."/>
            <person name="Zdobnov E.M."/>
            <person name="Grigoriev I.V."/>
            <person name="Lynch M."/>
            <person name="Boore J.L."/>
        </authorList>
    </citation>
    <scope>NUCLEOTIDE SEQUENCE [LARGE SCALE GENOMIC DNA]</scope>
</reference>
<dbReference type="FunFam" id="1.20.1070.10:FF:001244">
    <property type="entry name" value="Uncharacterized protein"/>
    <property type="match status" value="1"/>
</dbReference>
<dbReference type="Gene3D" id="2.60.220.50">
    <property type="match status" value="1"/>
</dbReference>
<organism evidence="9 10">
    <name type="scientific">Daphnia pulex</name>
    <name type="common">Water flea</name>
    <dbReference type="NCBI Taxonomy" id="6669"/>
    <lineage>
        <taxon>Eukaryota</taxon>
        <taxon>Metazoa</taxon>
        <taxon>Ecdysozoa</taxon>
        <taxon>Arthropoda</taxon>
        <taxon>Crustacea</taxon>
        <taxon>Branchiopoda</taxon>
        <taxon>Diplostraca</taxon>
        <taxon>Cladocera</taxon>
        <taxon>Anomopoda</taxon>
        <taxon>Daphniidae</taxon>
        <taxon>Daphnia</taxon>
    </lineage>
</organism>
<dbReference type="GO" id="GO:0004930">
    <property type="term" value="F:G protein-coupled receptor activity"/>
    <property type="evidence" value="ECO:0007669"/>
    <property type="project" value="InterPro"/>
</dbReference>
<protein>
    <recommendedName>
        <fullName evidence="11">G-protein coupled receptors family 2 profile 2 domain-containing protein</fullName>
    </recommendedName>
</protein>
<evidence type="ECO:0000256" key="6">
    <source>
        <dbReference type="SAM" id="Phobius"/>
    </source>
</evidence>
<evidence type="ECO:0000313" key="9">
    <source>
        <dbReference type="EMBL" id="EFX70253.1"/>
    </source>
</evidence>
<evidence type="ECO:0000256" key="1">
    <source>
        <dbReference type="ARBA" id="ARBA00004141"/>
    </source>
</evidence>
<evidence type="ECO:0000256" key="5">
    <source>
        <dbReference type="ARBA" id="ARBA00023157"/>
    </source>
</evidence>
<evidence type="ECO:0000256" key="3">
    <source>
        <dbReference type="ARBA" id="ARBA00022989"/>
    </source>
</evidence>
<keyword evidence="4 6" id="KW-0472">Membrane</keyword>
<feature type="non-terminal residue" evidence="9">
    <location>
        <position position="1"/>
    </location>
</feature>
<gene>
    <name evidence="9" type="ORF">DAPPUDRAFT_35643</name>
</gene>
<evidence type="ECO:0000259" key="8">
    <source>
        <dbReference type="PROSITE" id="PS50261"/>
    </source>
</evidence>
<evidence type="ECO:0000259" key="7">
    <source>
        <dbReference type="PROSITE" id="PS50221"/>
    </source>
</evidence>
<feature type="transmembrane region" description="Helical" evidence="6">
    <location>
        <begin position="40"/>
        <end position="60"/>
    </location>
</feature>
<dbReference type="PROSITE" id="PS50221">
    <property type="entry name" value="GAIN_B"/>
    <property type="match status" value="1"/>
</dbReference>
<dbReference type="PANTHER" id="PTHR12011">
    <property type="entry name" value="ADHESION G-PROTEIN COUPLED RECEPTOR"/>
    <property type="match status" value="1"/>
</dbReference>
<dbReference type="Proteomes" id="UP000000305">
    <property type="component" value="Unassembled WGS sequence"/>
</dbReference>
<evidence type="ECO:0000256" key="4">
    <source>
        <dbReference type="ARBA" id="ARBA00023136"/>
    </source>
</evidence>
<comment type="subcellular location">
    <subcellularLocation>
        <location evidence="1">Membrane</location>
        <topology evidence="1">Multi-pass membrane protein</topology>
    </subcellularLocation>
</comment>
<dbReference type="GO" id="GO:0007166">
    <property type="term" value="P:cell surface receptor signaling pathway"/>
    <property type="evidence" value="ECO:0007669"/>
    <property type="project" value="InterPro"/>
</dbReference>
<dbReference type="EMBL" id="GL732623">
    <property type="protein sequence ID" value="EFX70253.1"/>
    <property type="molecule type" value="Genomic_DNA"/>
</dbReference>
<evidence type="ECO:0000313" key="10">
    <source>
        <dbReference type="Proteomes" id="UP000000305"/>
    </source>
</evidence>
<dbReference type="Gene3D" id="1.20.1070.10">
    <property type="entry name" value="Rhodopsin 7-helix transmembrane proteins"/>
    <property type="match status" value="1"/>
</dbReference>
<feature type="transmembrane region" description="Helical" evidence="6">
    <location>
        <begin position="98"/>
        <end position="122"/>
    </location>
</feature>
<dbReference type="PhylomeDB" id="E9HDG4"/>
<dbReference type="InterPro" id="IPR017981">
    <property type="entry name" value="GPCR_2-like_7TM"/>
</dbReference>
<keyword evidence="3 6" id="KW-1133">Transmembrane helix</keyword>
<dbReference type="InterPro" id="IPR046338">
    <property type="entry name" value="GAIN_dom_sf"/>
</dbReference>
<dbReference type="GO" id="GO:0016020">
    <property type="term" value="C:membrane"/>
    <property type="evidence" value="ECO:0007669"/>
    <property type="project" value="UniProtKB-SubCell"/>
</dbReference>
<dbReference type="InterPro" id="IPR000832">
    <property type="entry name" value="GPCR_2_secretin-like"/>
</dbReference>